<dbReference type="GO" id="GO:0046166">
    <property type="term" value="P:glyceraldehyde-3-phosphate biosynthetic process"/>
    <property type="evidence" value="ECO:0007669"/>
    <property type="project" value="TreeGrafter"/>
</dbReference>
<dbReference type="RefSeq" id="WP_008754482.1">
    <property type="nucleotide sequence ID" value="NZ_AJGH01000091.1"/>
</dbReference>
<comment type="similarity">
    <text evidence="1 3">Belongs to the triosephosphate isomerase family.</text>
</comment>
<evidence type="ECO:0000313" key="5">
    <source>
        <dbReference type="Proteomes" id="UP000005039"/>
    </source>
</evidence>
<comment type="pathway">
    <text evidence="3">Carbohydrate degradation; glycolysis; D-glyceraldehyde 3-phosphate from glycerone phosphate: step 1/1.</text>
</comment>
<dbReference type="PROSITE" id="PS00171">
    <property type="entry name" value="TIM_1"/>
    <property type="match status" value="1"/>
</dbReference>
<sequence>MKKIYFGTNLKMYKNIQQTVDYLKTLVTETVKLDRKEYELFVIPSYTALSSAAESISQKQVILGAQNMAWEEEGQFTGEISPKMLEEIGIKLVMIGHSERRHIFHETDDEENKKVICGIKNEFVVLLCIGETDKDKMDGVSNEVLRSQLIRGLKGVKKEDARKIWIAYEPVWAIGVNGKPATEEYANSKHKVIRECLLEIFGKEGEDVPILYGGSVNPQNANSLIIQPYIDGLFVGRSAWNAKKFAQLIFSSIDKLEDFHSVNDESR</sequence>
<comment type="catalytic activity">
    <reaction evidence="3">
        <text>D-glyceraldehyde 3-phosphate = dihydroxyacetone phosphate</text>
        <dbReference type="Rhea" id="RHEA:18585"/>
        <dbReference type="ChEBI" id="CHEBI:57642"/>
        <dbReference type="ChEBI" id="CHEBI:59776"/>
        <dbReference type="EC" id="5.3.1.1"/>
    </reaction>
</comment>
<dbReference type="EC" id="5.3.1.1" evidence="3"/>
<protein>
    <recommendedName>
        <fullName evidence="3">Triosephosphate isomerase</fullName>
        <ecNumber evidence="3">5.3.1.1</ecNumber>
    </recommendedName>
</protein>
<dbReference type="eggNOG" id="COG0149">
    <property type="taxonomic scope" value="Bacteria"/>
</dbReference>
<dbReference type="GO" id="GO:0005829">
    <property type="term" value="C:cytosol"/>
    <property type="evidence" value="ECO:0007669"/>
    <property type="project" value="TreeGrafter"/>
</dbReference>
<dbReference type="GO" id="GO:0019563">
    <property type="term" value="P:glycerol catabolic process"/>
    <property type="evidence" value="ECO:0007669"/>
    <property type="project" value="TreeGrafter"/>
</dbReference>
<dbReference type="InterPro" id="IPR013785">
    <property type="entry name" value="Aldolase_TIM"/>
</dbReference>
<keyword evidence="3" id="KW-0312">Gluconeogenesis</keyword>
<comment type="subcellular location">
    <subcellularLocation>
        <location evidence="3">Cytoplasm</location>
    </subcellularLocation>
</comment>
<dbReference type="GO" id="GO:0004807">
    <property type="term" value="F:triose-phosphate isomerase activity"/>
    <property type="evidence" value="ECO:0007669"/>
    <property type="project" value="UniProtKB-EC"/>
</dbReference>
<dbReference type="UniPathway" id="UPA00138"/>
<organism evidence="4 5">
    <name type="scientific">Lachnoanaerobaculum saburreum F0468</name>
    <dbReference type="NCBI Taxonomy" id="1095750"/>
    <lineage>
        <taxon>Bacteria</taxon>
        <taxon>Bacillati</taxon>
        <taxon>Bacillota</taxon>
        <taxon>Clostridia</taxon>
        <taxon>Lachnospirales</taxon>
        <taxon>Lachnospiraceae</taxon>
        <taxon>Lachnoanaerobaculum</taxon>
    </lineage>
</organism>
<name>I0R6C7_9FIRM</name>
<dbReference type="Pfam" id="PF00121">
    <property type="entry name" value="TIM"/>
    <property type="match status" value="1"/>
</dbReference>
<dbReference type="PANTHER" id="PTHR21139:SF42">
    <property type="entry name" value="TRIOSEPHOSPHATE ISOMERASE"/>
    <property type="match status" value="1"/>
</dbReference>
<dbReference type="Gene3D" id="3.20.20.70">
    <property type="entry name" value="Aldolase class I"/>
    <property type="match status" value="1"/>
</dbReference>
<dbReference type="Proteomes" id="UP000005039">
    <property type="component" value="Unassembled WGS sequence"/>
</dbReference>
<evidence type="ECO:0000256" key="3">
    <source>
        <dbReference type="RuleBase" id="RU363013"/>
    </source>
</evidence>
<dbReference type="InterPro" id="IPR000652">
    <property type="entry name" value="Triosephosphate_isomerase"/>
</dbReference>
<dbReference type="PANTHER" id="PTHR21139">
    <property type="entry name" value="TRIOSEPHOSPHATE ISOMERASE"/>
    <property type="match status" value="1"/>
</dbReference>
<keyword evidence="3" id="KW-0963">Cytoplasm</keyword>
<comment type="pathway">
    <text evidence="3">Carbohydrate biosynthesis; gluconeogenesis.</text>
</comment>
<keyword evidence="5" id="KW-1185">Reference proteome</keyword>
<dbReference type="PROSITE" id="PS51440">
    <property type="entry name" value="TIM_2"/>
    <property type="match status" value="1"/>
</dbReference>
<dbReference type="UniPathway" id="UPA00109">
    <property type="reaction ID" value="UER00189"/>
</dbReference>
<dbReference type="GO" id="GO:0006096">
    <property type="term" value="P:glycolytic process"/>
    <property type="evidence" value="ECO:0007669"/>
    <property type="project" value="UniProtKB-UniPathway"/>
</dbReference>
<dbReference type="InterPro" id="IPR020861">
    <property type="entry name" value="Triosephosphate_isomerase_AS"/>
</dbReference>
<accession>I0R6C7</accession>
<dbReference type="SUPFAM" id="SSF51351">
    <property type="entry name" value="Triosephosphate isomerase (TIM)"/>
    <property type="match status" value="1"/>
</dbReference>
<dbReference type="EMBL" id="AJGH01000091">
    <property type="protein sequence ID" value="EIC95235.1"/>
    <property type="molecule type" value="Genomic_DNA"/>
</dbReference>
<comment type="caution">
    <text evidence="4">The sequence shown here is derived from an EMBL/GenBank/DDBJ whole genome shotgun (WGS) entry which is preliminary data.</text>
</comment>
<reference evidence="4 5" key="1">
    <citation type="submission" date="2012-03" db="EMBL/GenBank/DDBJ databases">
        <authorList>
            <person name="Durkin A.S."/>
            <person name="McCorrison J."/>
            <person name="Torralba M."/>
            <person name="Gillis M."/>
            <person name="Methe B."/>
            <person name="Sutton G."/>
            <person name="Nelson K.E."/>
        </authorList>
    </citation>
    <scope>NUCLEOTIDE SEQUENCE [LARGE SCALE GENOMIC DNA]</scope>
    <source>
        <strain evidence="4 5">F0468</strain>
    </source>
</reference>
<keyword evidence="2 3" id="KW-0413">Isomerase</keyword>
<keyword evidence="3" id="KW-0324">Glycolysis</keyword>
<gene>
    <name evidence="4" type="primary">tpiA_2</name>
    <name evidence="4" type="ORF">HMPREF9970_1561</name>
</gene>
<proteinExistence type="inferred from homology"/>
<evidence type="ECO:0000256" key="1">
    <source>
        <dbReference type="ARBA" id="ARBA00007422"/>
    </source>
</evidence>
<dbReference type="AlphaFoldDB" id="I0R6C7"/>
<dbReference type="PATRIC" id="fig|1095750.3.peg.1967"/>
<dbReference type="OrthoDB" id="9809429at2"/>
<dbReference type="GO" id="GO:0006094">
    <property type="term" value="P:gluconeogenesis"/>
    <property type="evidence" value="ECO:0007669"/>
    <property type="project" value="UniProtKB-UniPathway"/>
</dbReference>
<dbReference type="InterPro" id="IPR035990">
    <property type="entry name" value="TIM_sf"/>
</dbReference>
<comment type="subunit">
    <text evidence="3">Homodimer.</text>
</comment>
<evidence type="ECO:0000313" key="4">
    <source>
        <dbReference type="EMBL" id="EIC95235.1"/>
    </source>
</evidence>
<dbReference type="CDD" id="cd00311">
    <property type="entry name" value="TIM"/>
    <property type="match status" value="1"/>
</dbReference>
<evidence type="ECO:0000256" key="2">
    <source>
        <dbReference type="ARBA" id="ARBA00023235"/>
    </source>
</evidence>